<comment type="pathway">
    <text evidence="1">Cofactor biosynthesis; tetrahydrofolate biosynthesis; 2-amino-4-hydroxy-6-hydroxymethyl-7,8-dihydropteridine diphosphate from 7,8-dihydroneopterin triphosphate: step 4/4.</text>
</comment>
<evidence type="ECO:0000256" key="11">
    <source>
        <dbReference type="ARBA" id="ARBA00029766"/>
    </source>
</evidence>
<evidence type="ECO:0000313" key="15">
    <source>
        <dbReference type="Proteomes" id="UP000709466"/>
    </source>
</evidence>
<keyword evidence="9" id="KW-0289">Folate biosynthesis</keyword>
<evidence type="ECO:0000256" key="8">
    <source>
        <dbReference type="ARBA" id="ARBA00022840"/>
    </source>
</evidence>
<dbReference type="Proteomes" id="UP000709466">
    <property type="component" value="Unassembled WGS sequence"/>
</dbReference>
<evidence type="ECO:0000256" key="4">
    <source>
        <dbReference type="ARBA" id="ARBA00016218"/>
    </source>
</evidence>
<evidence type="ECO:0000256" key="9">
    <source>
        <dbReference type="ARBA" id="ARBA00022909"/>
    </source>
</evidence>
<evidence type="ECO:0000256" key="2">
    <source>
        <dbReference type="ARBA" id="ARBA00005810"/>
    </source>
</evidence>
<evidence type="ECO:0000259" key="13">
    <source>
        <dbReference type="Pfam" id="PF01288"/>
    </source>
</evidence>
<dbReference type="EC" id="2.7.6.3" evidence="3"/>
<dbReference type="RefSeq" id="WP_167636781.1">
    <property type="nucleotide sequence ID" value="NZ_JAATOP010000002.1"/>
</dbReference>
<accession>A0ABX0VUV5</accession>
<keyword evidence="6" id="KW-0547">Nucleotide-binding</keyword>
<protein>
    <recommendedName>
        <fullName evidence="4">2-amino-4-hydroxy-6-hydroxymethyldihydropteridine pyrophosphokinase</fullName>
        <ecNumber evidence="3">2.7.6.3</ecNumber>
    </recommendedName>
    <alternativeName>
        <fullName evidence="11">6-hydroxymethyl-7,8-dihydropterin pyrophosphokinase</fullName>
    </alternativeName>
    <alternativeName>
        <fullName evidence="12">7,8-dihydro-6-hydroxymethylpterin-pyrophosphokinase</fullName>
    </alternativeName>
</protein>
<proteinExistence type="inferred from homology"/>
<dbReference type="InterPro" id="IPR000550">
    <property type="entry name" value="Hppk"/>
</dbReference>
<evidence type="ECO:0000256" key="3">
    <source>
        <dbReference type="ARBA" id="ARBA00013253"/>
    </source>
</evidence>
<dbReference type="GO" id="GO:0003848">
    <property type="term" value="F:2-amino-4-hydroxy-6-hydroxymethyldihydropteridine diphosphokinase activity"/>
    <property type="evidence" value="ECO:0007669"/>
    <property type="project" value="UniProtKB-EC"/>
</dbReference>
<dbReference type="NCBIfam" id="TIGR01498">
    <property type="entry name" value="folK"/>
    <property type="match status" value="1"/>
</dbReference>
<organism evidence="14 15">
    <name type="scientific">Marivivens donghaensis</name>
    <dbReference type="NCBI Taxonomy" id="1699413"/>
    <lineage>
        <taxon>Bacteria</taxon>
        <taxon>Pseudomonadati</taxon>
        <taxon>Pseudomonadota</taxon>
        <taxon>Alphaproteobacteria</taxon>
        <taxon>Rhodobacterales</taxon>
        <taxon>Paracoccaceae</taxon>
        <taxon>Marivivens group</taxon>
        <taxon>Marivivens</taxon>
    </lineage>
</organism>
<dbReference type="EMBL" id="JAATOP010000002">
    <property type="protein sequence ID" value="NIY71711.1"/>
    <property type="molecule type" value="Genomic_DNA"/>
</dbReference>
<comment type="caution">
    <text evidence="14">The sequence shown here is derived from an EMBL/GenBank/DDBJ whole genome shotgun (WGS) entry which is preliminary data.</text>
</comment>
<evidence type="ECO:0000256" key="6">
    <source>
        <dbReference type="ARBA" id="ARBA00022741"/>
    </source>
</evidence>
<feature type="domain" description="7,8-dihydro-6-hydroxymethylpterin-pyrophosphokinase" evidence="13">
    <location>
        <begin position="7"/>
        <end position="157"/>
    </location>
</feature>
<evidence type="ECO:0000256" key="1">
    <source>
        <dbReference type="ARBA" id="ARBA00005051"/>
    </source>
</evidence>
<dbReference type="PANTHER" id="PTHR43071:SF1">
    <property type="entry name" value="2-AMINO-4-HYDROXY-6-HYDROXYMETHYLDIHYDROPTERIDINE PYROPHOSPHOKINASE"/>
    <property type="match status" value="1"/>
</dbReference>
<keyword evidence="15" id="KW-1185">Reference proteome</keyword>
<dbReference type="Gene3D" id="3.30.70.560">
    <property type="entry name" value="7,8-Dihydro-6-hydroxymethylpterin-pyrophosphokinase HPPK"/>
    <property type="match status" value="1"/>
</dbReference>
<keyword evidence="7" id="KW-0418">Kinase</keyword>
<evidence type="ECO:0000256" key="10">
    <source>
        <dbReference type="ARBA" id="ARBA00029409"/>
    </source>
</evidence>
<sequence length="187" mass="20922">MTNCITIALGSNVTSSYGSPKETILHAIRVIGDSFGVVTKNSRILKTPSFPAGSGPDYANAVIRFDGKREAARILAILHEIEAEFGRERVERWGQRTLDLDLLCVGDEVLPDRELLQEWIDLPLERQTKEAPDQLILPHPRIQDRAFVLVPMAEVAPDWVHPVLGRSVTQMRDALPSELLDEVVEYT</sequence>
<dbReference type="Pfam" id="PF01288">
    <property type="entry name" value="HPPK"/>
    <property type="match status" value="1"/>
</dbReference>
<dbReference type="SUPFAM" id="SSF55083">
    <property type="entry name" value="6-hydroxymethyl-7,8-dihydropterin pyrophosphokinase, HPPK"/>
    <property type="match status" value="1"/>
</dbReference>
<evidence type="ECO:0000256" key="7">
    <source>
        <dbReference type="ARBA" id="ARBA00022777"/>
    </source>
</evidence>
<dbReference type="InterPro" id="IPR035907">
    <property type="entry name" value="Hppk_sf"/>
</dbReference>
<evidence type="ECO:0000313" key="14">
    <source>
        <dbReference type="EMBL" id="NIY71711.1"/>
    </source>
</evidence>
<comment type="similarity">
    <text evidence="2">Belongs to the HPPK family.</text>
</comment>
<reference evidence="14 15" key="1">
    <citation type="submission" date="2020-03" db="EMBL/GenBank/DDBJ databases">
        <title>Bacterial isolates of synthetic phycosphere.</title>
        <authorList>
            <person name="Fu H."/>
            <person name="Moran M.A."/>
        </authorList>
    </citation>
    <scope>NUCLEOTIDE SEQUENCE [LARGE SCALE GENOMIC DNA]</scope>
    <source>
        <strain evidence="14 15">HF1</strain>
    </source>
</reference>
<dbReference type="PANTHER" id="PTHR43071">
    <property type="entry name" value="2-AMINO-4-HYDROXY-6-HYDROXYMETHYLDIHYDROPTERIDINE PYROPHOSPHOKINASE"/>
    <property type="match status" value="1"/>
</dbReference>
<keyword evidence="8" id="KW-0067">ATP-binding</keyword>
<gene>
    <name evidence="14" type="primary">folK</name>
    <name evidence="14" type="ORF">HCZ30_04590</name>
</gene>
<dbReference type="CDD" id="cd00483">
    <property type="entry name" value="HPPK"/>
    <property type="match status" value="1"/>
</dbReference>
<name>A0ABX0VUV5_9RHOB</name>
<evidence type="ECO:0000256" key="12">
    <source>
        <dbReference type="ARBA" id="ARBA00033413"/>
    </source>
</evidence>
<keyword evidence="5 14" id="KW-0808">Transferase</keyword>
<comment type="function">
    <text evidence="10">Catalyzes the transfer of pyrophosphate from adenosine triphosphate (ATP) to 6-hydroxymethyl-7,8-dihydropterin, an enzymatic step in folate biosynthesis pathway.</text>
</comment>
<evidence type="ECO:0000256" key="5">
    <source>
        <dbReference type="ARBA" id="ARBA00022679"/>
    </source>
</evidence>